<dbReference type="Gene3D" id="3.40.50.620">
    <property type="entry name" value="HUPs"/>
    <property type="match status" value="1"/>
</dbReference>
<evidence type="ECO:0000313" key="2">
    <source>
        <dbReference type="EMBL" id="PCE30334.1"/>
    </source>
</evidence>
<dbReference type="GeneID" id="69006846"/>
<dbReference type="RefSeq" id="WP_084910753.1">
    <property type="nucleotide sequence ID" value="NZ_CP020740.1"/>
</dbReference>
<evidence type="ECO:0000313" key="3">
    <source>
        <dbReference type="Proteomes" id="UP000217994"/>
    </source>
</evidence>
<dbReference type="InterPro" id="IPR002500">
    <property type="entry name" value="PAPS_reduct_dom"/>
</dbReference>
<reference evidence="2 3" key="1">
    <citation type="submission" date="2017-01" db="EMBL/GenBank/DDBJ databases">
        <title>Whole-Genome Shotgun Sequencing of Two beta-Proteobacterial Species in Search of the Bulgecin Biosynthetic Cluster.</title>
        <authorList>
            <person name="Horsman M.E."/>
            <person name="Marous D.R."/>
            <person name="Li R."/>
            <person name="Oliver R.A."/>
            <person name="Byun B."/>
            <person name="Emrich S.J."/>
            <person name="Boggess B."/>
            <person name="Townsend C.A."/>
            <person name="Mobashery S."/>
        </authorList>
    </citation>
    <scope>NUCLEOTIDE SEQUENCE [LARGE SCALE GENOMIC DNA]</scope>
    <source>
        <strain evidence="2 3">ATCC 31433</strain>
    </source>
</reference>
<accession>A0A2A4FCK6</accession>
<evidence type="ECO:0000259" key="1">
    <source>
        <dbReference type="Pfam" id="PF01507"/>
    </source>
</evidence>
<dbReference type="Pfam" id="PF01507">
    <property type="entry name" value="PAPS_reduct"/>
    <property type="match status" value="1"/>
</dbReference>
<organism evidence="2 3">
    <name type="scientific">Burkholderia ubonensis subsp. mesacidophila</name>
    <dbReference type="NCBI Taxonomy" id="265293"/>
    <lineage>
        <taxon>Bacteria</taxon>
        <taxon>Pseudomonadati</taxon>
        <taxon>Pseudomonadota</taxon>
        <taxon>Betaproteobacteria</taxon>
        <taxon>Burkholderiales</taxon>
        <taxon>Burkholderiaceae</taxon>
        <taxon>Burkholderia</taxon>
        <taxon>Burkholderia cepacia complex</taxon>
    </lineage>
</organism>
<dbReference type="AlphaFoldDB" id="A0A2A4FCK6"/>
<dbReference type="SUPFAM" id="SSF52402">
    <property type="entry name" value="Adenine nucleotide alpha hydrolases-like"/>
    <property type="match status" value="1"/>
</dbReference>
<proteinExistence type="predicted"/>
<dbReference type="Proteomes" id="UP000217994">
    <property type="component" value="Unassembled WGS sequence"/>
</dbReference>
<name>A0A2A4FCK6_9BURK</name>
<gene>
    <name evidence="2" type="ORF">BZL54_21830</name>
</gene>
<sequence length="600" mass="66677">MHLEIQKKMELAIDSLAALISRGYTLSCALSGGKDSTCTAILMLEAIRRAGGDASREHFVTSADTTIENPSMHWHLQAILDEIRDAYADAGAPVSVHVAKPSLASQFVVATIGRGTLPRTPENGVKNGKRIRACASDWKVEPQNRLRVSLERSAAARGSSEVITVLGNRFGESGSRSAAMVGRNESALRPVRNADGFLTISPVAEWSTDCIWSMLALFAEDSDRPFSSPVSGESVRRLSDLYRAGNEGTCGVILGEGGARAACGSRFGCSFCCVTGERDRSMESMVKEASHQHLEGLNRFRNYLVAVQWDLRRRELVGRKVSDAGYLAVKPDVLSYLERIRLLQYLLTLDALEVERADRHEGDLVAGEIPDTPENRALCDVQFEMVTPAQLVAIDFYLSMHQYAPHAFPALSTWFDVHRLGRRYHVPVLDPLPKTDIPHHGWFYVGAYDAEVPADGLRDYAAEQWNRYRHPDRPSRYARTRAGEQIVYFEESDQCDVNAEAACAFVTCSFGMDWLVKAQQHKGMESARFWLNEGLLQLPEGMAGRYQEMAKRGQYFANLAERLNLTPAELDRHLIDHAISNTEHLTMLSLAPVDLFSQAV</sequence>
<comment type="caution">
    <text evidence="2">The sequence shown here is derived from an EMBL/GenBank/DDBJ whole genome shotgun (WGS) entry which is preliminary data.</text>
</comment>
<feature type="domain" description="Phosphoadenosine phosphosulphate reductase" evidence="1">
    <location>
        <begin position="27"/>
        <end position="216"/>
    </location>
</feature>
<dbReference type="GO" id="GO:0003824">
    <property type="term" value="F:catalytic activity"/>
    <property type="evidence" value="ECO:0007669"/>
    <property type="project" value="InterPro"/>
</dbReference>
<dbReference type="InterPro" id="IPR014729">
    <property type="entry name" value="Rossmann-like_a/b/a_fold"/>
</dbReference>
<dbReference type="EMBL" id="MTZU01000067">
    <property type="protein sequence ID" value="PCE30334.1"/>
    <property type="molecule type" value="Genomic_DNA"/>
</dbReference>
<protein>
    <recommendedName>
        <fullName evidence="1">Phosphoadenosine phosphosulphate reductase domain-containing protein</fullName>
    </recommendedName>
</protein>